<sequence length="140" mass="16386">MSGRNRRVYLVTRLSVMSLFCFLENPIKCLYLPIDLVEDVEYYITVMMYVQYLSTDEYVLSSKNRYICLTRPFLARPTIFHYLVAPRPYSPSVVYLAFTVLFPFPSQVQGDDRWLSNAAFHTTSVFHWSCPTYTVSNHLA</sequence>
<evidence type="ECO:0008006" key="4">
    <source>
        <dbReference type="Google" id="ProtNLM"/>
    </source>
</evidence>
<dbReference type="KEGG" id="fvr:FVEG_16191"/>
<accession>W7MJL7</accession>
<feature type="signal peptide" evidence="1">
    <location>
        <begin position="1"/>
        <end position="29"/>
    </location>
</feature>
<evidence type="ECO:0000313" key="3">
    <source>
        <dbReference type="Proteomes" id="UP000009096"/>
    </source>
</evidence>
<evidence type="ECO:0000313" key="2">
    <source>
        <dbReference type="EMBL" id="EWG47830.1"/>
    </source>
</evidence>
<evidence type="ECO:0000256" key="1">
    <source>
        <dbReference type="SAM" id="SignalP"/>
    </source>
</evidence>
<dbReference type="GeneID" id="30073067"/>
<proteinExistence type="predicted"/>
<feature type="chain" id="PRO_5004896642" description="Secreted protein" evidence="1">
    <location>
        <begin position="30"/>
        <end position="140"/>
    </location>
</feature>
<name>W7MJL7_GIBM7</name>
<keyword evidence="3" id="KW-1185">Reference proteome</keyword>
<dbReference type="Proteomes" id="UP000009096">
    <property type="component" value="Chromosome 3"/>
</dbReference>
<gene>
    <name evidence="2" type="ORF">FVEG_16191</name>
</gene>
<protein>
    <recommendedName>
        <fullName evidence="4">Secreted protein</fullName>
    </recommendedName>
</protein>
<dbReference type="RefSeq" id="XP_018754021.1">
    <property type="nucleotide sequence ID" value="XM_018905430.1"/>
</dbReference>
<keyword evidence="1" id="KW-0732">Signal</keyword>
<reference evidence="2 3" key="1">
    <citation type="journal article" date="2010" name="Nature">
        <title>Comparative genomics reveals mobile pathogenicity chromosomes in Fusarium.</title>
        <authorList>
            <person name="Ma L.J."/>
            <person name="van der Does H.C."/>
            <person name="Borkovich K.A."/>
            <person name="Coleman J.J."/>
            <person name="Daboussi M.J."/>
            <person name="Di Pietro A."/>
            <person name="Dufresne M."/>
            <person name="Freitag M."/>
            <person name="Grabherr M."/>
            <person name="Henrissat B."/>
            <person name="Houterman P.M."/>
            <person name="Kang S."/>
            <person name="Shim W.B."/>
            <person name="Woloshuk C."/>
            <person name="Xie X."/>
            <person name="Xu J.R."/>
            <person name="Antoniw J."/>
            <person name="Baker S.E."/>
            <person name="Bluhm B.H."/>
            <person name="Breakspear A."/>
            <person name="Brown D.W."/>
            <person name="Butchko R.A."/>
            <person name="Chapman S."/>
            <person name="Coulson R."/>
            <person name="Coutinho P.M."/>
            <person name="Danchin E.G."/>
            <person name="Diener A."/>
            <person name="Gale L.R."/>
            <person name="Gardiner D.M."/>
            <person name="Goff S."/>
            <person name="Hammond-Kosack K.E."/>
            <person name="Hilburn K."/>
            <person name="Hua-Van A."/>
            <person name="Jonkers W."/>
            <person name="Kazan K."/>
            <person name="Kodira C.D."/>
            <person name="Koehrsen M."/>
            <person name="Kumar L."/>
            <person name="Lee Y.H."/>
            <person name="Li L."/>
            <person name="Manners J.M."/>
            <person name="Miranda-Saavedra D."/>
            <person name="Mukherjee M."/>
            <person name="Park G."/>
            <person name="Park J."/>
            <person name="Park S.Y."/>
            <person name="Proctor R.H."/>
            <person name="Regev A."/>
            <person name="Ruiz-Roldan M.C."/>
            <person name="Sain D."/>
            <person name="Sakthikumar S."/>
            <person name="Sykes S."/>
            <person name="Schwartz D.C."/>
            <person name="Turgeon B.G."/>
            <person name="Wapinski I."/>
            <person name="Yoder O."/>
            <person name="Young S."/>
            <person name="Zeng Q."/>
            <person name="Zhou S."/>
            <person name="Galagan J."/>
            <person name="Cuomo C.A."/>
            <person name="Kistler H.C."/>
            <person name="Rep M."/>
        </authorList>
    </citation>
    <scope>NUCLEOTIDE SEQUENCE [LARGE SCALE GENOMIC DNA]</scope>
    <source>
        <strain evidence="3">M3125 / FGSC 7600</strain>
    </source>
</reference>
<dbReference type="VEuPathDB" id="FungiDB:FVEG_16191"/>
<organism evidence="2 3">
    <name type="scientific">Gibberella moniliformis (strain M3125 / FGSC 7600)</name>
    <name type="common">Maize ear and stalk rot fungus</name>
    <name type="synonym">Fusarium verticillioides</name>
    <dbReference type="NCBI Taxonomy" id="334819"/>
    <lineage>
        <taxon>Eukaryota</taxon>
        <taxon>Fungi</taxon>
        <taxon>Dikarya</taxon>
        <taxon>Ascomycota</taxon>
        <taxon>Pezizomycotina</taxon>
        <taxon>Sordariomycetes</taxon>
        <taxon>Hypocreomycetidae</taxon>
        <taxon>Hypocreales</taxon>
        <taxon>Nectriaceae</taxon>
        <taxon>Fusarium</taxon>
        <taxon>Fusarium fujikuroi species complex</taxon>
    </lineage>
</organism>
<dbReference type="EMBL" id="DS022251">
    <property type="protein sequence ID" value="EWG47830.1"/>
    <property type="molecule type" value="Genomic_DNA"/>
</dbReference>
<dbReference type="AlphaFoldDB" id="W7MJL7"/>